<comment type="caution">
    <text evidence="1">The sequence shown here is derived from an EMBL/GenBank/DDBJ whole genome shotgun (WGS) entry which is preliminary data.</text>
</comment>
<accession>A0A072PMN9</accession>
<dbReference type="GeneID" id="25277652"/>
<dbReference type="AlphaFoldDB" id="A0A072PMN9"/>
<protein>
    <submittedName>
        <fullName evidence="1">Uncharacterized protein</fullName>
    </submittedName>
</protein>
<gene>
    <name evidence="1" type="ORF">A1O9_02711</name>
</gene>
<evidence type="ECO:0000313" key="2">
    <source>
        <dbReference type="Proteomes" id="UP000027920"/>
    </source>
</evidence>
<keyword evidence="2" id="KW-1185">Reference proteome</keyword>
<organism evidence="1 2">
    <name type="scientific">Exophiala aquamarina CBS 119918</name>
    <dbReference type="NCBI Taxonomy" id="1182545"/>
    <lineage>
        <taxon>Eukaryota</taxon>
        <taxon>Fungi</taxon>
        <taxon>Dikarya</taxon>
        <taxon>Ascomycota</taxon>
        <taxon>Pezizomycotina</taxon>
        <taxon>Eurotiomycetes</taxon>
        <taxon>Chaetothyriomycetidae</taxon>
        <taxon>Chaetothyriales</taxon>
        <taxon>Herpotrichiellaceae</taxon>
        <taxon>Exophiala</taxon>
    </lineage>
</organism>
<dbReference type="HOGENOM" id="CLU_271588_0_0_1"/>
<evidence type="ECO:0000313" key="1">
    <source>
        <dbReference type="EMBL" id="KEF61146.1"/>
    </source>
</evidence>
<dbReference type="RefSeq" id="XP_013263736.1">
    <property type="nucleotide sequence ID" value="XM_013408282.1"/>
</dbReference>
<name>A0A072PMN9_9EURO</name>
<sequence>MGSLKYDSELMTLQVPAVAVPGSRSFATIRDERAQPLLISHSTNGKLLAIKEDDTGNRHTIDLTQAFGAGVARLVDFDVSQDADDGMMYMSFATASQDGNSIDLHVIKPFHPRAIVAGGKNSLSHLRIPRTGAPIPKTLTRVFMGPMAPTIMFPDVVLAFKEDIRDSQDVARVAIEEDYSGWTLETDFELPENAAEIHDICPAVLPIGNGYFCLYSIQGETKLLFKTITLFNGFPYQALLTCPQGARCLATYPDRSGFSSLVVGGDEGLQHFKPAEGQRRNHPGKKISVEGEFKDVRQLHIAHSPAKISFFATTSMDSVSYATTMDRSFTSPLGAVLLLPEGAGGSFSPFVQQEGLTQQIIVANISGDLKVIQQDSVSGIWSGKPYYIPDLNENIDYDGYMTDMIFTAENGKPLIEQVVMLKASGHSEIIVNGRHVLVGPQGTKVLTDDMGKLALLTPTDDIATDIFTVTNAGDDHPDILPPGMEIEIDPADKVHAKLDLIQSGDDLRNAKLPNGEGILDGTDASDEDIDNVATVIRDINKERNNMKNRSKQGIAAKRFTSPDAPRRVVGGRNVESLMARRRNAITLGWEYVEGFLKGAWDKLKSWAVEFAEGVVELYLEVKDSLVRFVIDTVEKIRKGLAAFFEMVIGGLKKFVEWLKAVFNVGNILKTQRSLMGLVNGMLDAGPLLVNQWRPFVEKAFDDTAEIMKNFTYPKDALEAKAGYEAKKANQAPEMDAEETSAQKNYANYQMKHGGAAANAVAGGEGGSHSTLEAIWNDLIEPVLESFGDIFVTMGENILLLFNDQDNLSAGEVFQKLGADVILGIIDALKKLFLGLMDVGSAFISDMKKLINEEIRIPFFSAFYKTITGGQTLTALSAAMLVIAFPTNIAMVTFTGEPLDIGEIDFLSYMSPTPSRSIRGLLPVTTTKGKDDHATATKVSEDETPVELEFAFGVTEFITRGVLLIVDMVAAKAKTKNSGQKPEPVGDSVGAIKLQEEPEYRTVSLNNSDSQLYKFYSPPTELEDSSAIHAVNPKAVQPRGVPLKAMGTGFLFALRGLSLVITYPFWDPNAKKDPFPEMRGLSWIMPVTSVVCGWIIDLADRRAWKIGMDPDKYKIGKDIVLAIVNWVFALIPACADIAGGEVDTAMAIVRVMVTVLDLVSALGAAAFEKSSSFYAGVAWFGGEAVSDALLLATVIRCRKLKAHNWMVCSSK</sequence>
<dbReference type="VEuPathDB" id="FungiDB:A1O9_02711"/>
<reference evidence="1 2" key="1">
    <citation type="submission" date="2013-03" db="EMBL/GenBank/DDBJ databases">
        <title>The Genome Sequence of Exophiala aquamarina CBS 119918.</title>
        <authorList>
            <consortium name="The Broad Institute Genomics Platform"/>
            <person name="Cuomo C."/>
            <person name="de Hoog S."/>
            <person name="Gorbushina A."/>
            <person name="Walker B."/>
            <person name="Young S.K."/>
            <person name="Zeng Q."/>
            <person name="Gargeya S."/>
            <person name="Fitzgerald M."/>
            <person name="Haas B."/>
            <person name="Abouelleil A."/>
            <person name="Allen A.W."/>
            <person name="Alvarado L."/>
            <person name="Arachchi H.M."/>
            <person name="Berlin A.M."/>
            <person name="Chapman S.B."/>
            <person name="Gainer-Dewar J."/>
            <person name="Goldberg J."/>
            <person name="Griggs A."/>
            <person name="Gujja S."/>
            <person name="Hansen M."/>
            <person name="Howarth C."/>
            <person name="Imamovic A."/>
            <person name="Ireland A."/>
            <person name="Larimer J."/>
            <person name="McCowan C."/>
            <person name="Murphy C."/>
            <person name="Pearson M."/>
            <person name="Poon T.W."/>
            <person name="Priest M."/>
            <person name="Roberts A."/>
            <person name="Saif S."/>
            <person name="Shea T."/>
            <person name="Sisk P."/>
            <person name="Sykes S."/>
            <person name="Wortman J."/>
            <person name="Nusbaum C."/>
            <person name="Birren B."/>
        </authorList>
    </citation>
    <scope>NUCLEOTIDE SEQUENCE [LARGE SCALE GENOMIC DNA]</scope>
    <source>
        <strain evidence="1 2">CBS 119918</strain>
    </source>
</reference>
<dbReference type="STRING" id="1182545.A0A072PMN9"/>
<proteinExistence type="predicted"/>
<dbReference type="EMBL" id="AMGV01000002">
    <property type="protein sequence ID" value="KEF61146.1"/>
    <property type="molecule type" value="Genomic_DNA"/>
</dbReference>
<dbReference type="Proteomes" id="UP000027920">
    <property type="component" value="Unassembled WGS sequence"/>
</dbReference>
<dbReference type="OrthoDB" id="3235083at2759"/>